<name>A0ABS6G0V6_9FIRM</name>
<dbReference type="InterPro" id="IPR013216">
    <property type="entry name" value="Methyltransf_11"/>
</dbReference>
<keyword evidence="3" id="KW-0949">S-adenosyl-L-methionine</keyword>
<dbReference type="GO" id="GO:0032259">
    <property type="term" value="P:methylation"/>
    <property type="evidence" value="ECO:0007669"/>
    <property type="project" value="UniProtKB-KW"/>
</dbReference>
<reference evidence="5 6" key="1">
    <citation type="submission" date="2021-06" db="EMBL/GenBank/DDBJ databases">
        <authorList>
            <person name="Sun Q."/>
            <person name="Li D."/>
        </authorList>
    </citation>
    <scope>NUCLEOTIDE SEQUENCE [LARGE SCALE GENOMIC DNA]</scope>
    <source>
        <strain evidence="5 6">MSJ-5</strain>
    </source>
</reference>
<organism evidence="5 6">
    <name type="scientific">Alkaliphilus flagellatus</name>
    <dbReference type="NCBI Taxonomy" id="2841507"/>
    <lineage>
        <taxon>Bacteria</taxon>
        <taxon>Bacillati</taxon>
        <taxon>Bacillota</taxon>
        <taxon>Clostridia</taxon>
        <taxon>Peptostreptococcales</taxon>
        <taxon>Natronincolaceae</taxon>
        <taxon>Alkaliphilus</taxon>
    </lineage>
</organism>
<keyword evidence="1 5" id="KW-0489">Methyltransferase</keyword>
<dbReference type="Proteomes" id="UP000779508">
    <property type="component" value="Unassembled WGS sequence"/>
</dbReference>
<proteinExistence type="predicted"/>
<keyword evidence="6" id="KW-1185">Reference proteome</keyword>
<keyword evidence="2" id="KW-0808">Transferase</keyword>
<protein>
    <submittedName>
        <fullName evidence="5">Class I SAM-dependent methyltransferase</fullName>
    </submittedName>
</protein>
<dbReference type="EMBL" id="JAHLQK010000002">
    <property type="protein sequence ID" value="MBU5675829.1"/>
    <property type="molecule type" value="Genomic_DNA"/>
</dbReference>
<evidence type="ECO:0000256" key="2">
    <source>
        <dbReference type="ARBA" id="ARBA00022679"/>
    </source>
</evidence>
<comment type="caution">
    <text evidence="5">The sequence shown here is derived from an EMBL/GenBank/DDBJ whole genome shotgun (WGS) entry which is preliminary data.</text>
</comment>
<dbReference type="CDD" id="cd02440">
    <property type="entry name" value="AdoMet_MTases"/>
    <property type="match status" value="1"/>
</dbReference>
<evidence type="ECO:0000259" key="4">
    <source>
        <dbReference type="Pfam" id="PF08241"/>
    </source>
</evidence>
<sequence>MINEVREYYDKAAEAEWNRLNNPYSRIEYNSTVYLIEKYFPKTGHIIDIGSGPGRYSLELLKKGYKVSLLDISNNELEIAKRKIEEFNLRSEDYYCKSALELDFLPDEAFDGVLVMGPLYHIHCQKDRQKVLKDAYRILKKNGTALISYINTWGALRASVSEFPESFQNIEHFQRYIEGDLKFSAEESFTVTYFATPPLVLEEIREVGLKIISYAGAESFLSGLGTQVNNLYRYMPDVYENYLKSAAEYCELPQYRDATEHLHVIVKKE</sequence>
<evidence type="ECO:0000313" key="5">
    <source>
        <dbReference type="EMBL" id="MBU5675829.1"/>
    </source>
</evidence>
<gene>
    <name evidence="5" type="ORF">KQI88_05315</name>
</gene>
<evidence type="ECO:0000256" key="1">
    <source>
        <dbReference type="ARBA" id="ARBA00022603"/>
    </source>
</evidence>
<evidence type="ECO:0000256" key="3">
    <source>
        <dbReference type="ARBA" id="ARBA00022691"/>
    </source>
</evidence>
<accession>A0ABS6G0V6</accession>
<dbReference type="PANTHER" id="PTHR43464">
    <property type="entry name" value="METHYLTRANSFERASE"/>
    <property type="match status" value="1"/>
</dbReference>
<dbReference type="PANTHER" id="PTHR43464:SF19">
    <property type="entry name" value="UBIQUINONE BIOSYNTHESIS O-METHYLTRANSFERASE, MITOCHONDRIAL"/>
    <property type="match status" value="1"/>
</dbReference>
<dbReference type="GO" id="GO:0008168">
    <property type="term" value="F:methyltransferase activity"/>
    <property type="evidence" value="ECO:0007669"/>
    <property type="project" value="UniProtKB-KW"/>
</dbReference>
<dbReference type="RefSeq" id="WP_216415324.1">
    <property type="nucleotide sequence ID" value="NZ_JAHLQK010000002.1"/>
</dbReference>
<dbReference type="Pfam" id="PF08241">
    <property type="entry name" value="Methyltransf_11"/>
    <property type="match status" value="1"/>
</dbReference>
<evidence type="ECO:0000313" key="6">
    <source>
        <dbReference type="Proteomes" id="UP000779508"/>
    </source>
</evidence>
<feature type="domain" description="Methyltransferase type 11" evidence="4">
    <location>
        <begin position="47"/>
        <end position="147"/>
    </location>
</feature>